<evidence type="ECO:0000256" key="1">
    <source>
        <dbReference type="ARBA" id="ARBA00001966"/>
    </source>
</evidence>
<dbReference type="RefSeq" id="XP_013788023.1">
    <property type="nucleotide sequence ID" value="XM_013932569.2"/>
</dbReference>
<dbReference type="Gene3D" id="3.40.50.300">
    <property type="entry name" value="P-loop containing nucleotide triphosphate hydrolases"/>
    <property type="match status" value="4"/>
</dbReference>
<dbReference type="SMART" id="SM00488">
    <property type="entry name" value="DEXDc2"/>
    <property type="match status" value="1"/>
</dbReference>
<evidence type="ECO:0000313" key="16">
    <source>
        <dbReference type="RefSeq" id="XP_013788023.1"/>
    </source>
</evidence>
<keyword evidence="9" id="KW-0408">Iron</keyword>
<name>A0ABM1BSW4_LIMPO</name>
<gene>
    <name evidence="16" type="primary">LOC106471945</name>
</gene>
<evidence type="ECO:0000256" key="10">
    <source>
        <dbReference type="ARBA" id="ARBA00023014"/>
    </source>
</evidence>
<dbReference type="InterPro" id="IPR013020">
    <property type="entry name" value="Rad3/Chl1-like"/>
</dbReference>
<evidence type="ECO:0000259" key="14">
    <source>
        <dbReference type="PROSITE" id="PS51193"/>
    </source>
</evidence>
<dbReference type="Proteomes" id="UP000694941">
    <property type="component" value="Unplaced"/>
</dbReference>
<dbReference type="Pfam" id="PF13307">
    <property type="entry name" value="Helicase_C_2"/>
    <property type="match status" value="1"/>
</dbReference>
<dbReference type="InterPro" id="IPR027417">
    <property type="entry name" value="P-loop_NTPase"/>
</dbReference>
<sequence>MSKLYETLEKAKIGIFESPTGTGKSLSLICGAITWLKNFENKKKSELKKLLDTAEKSINTSASKSGGGVYEQNREQIPDWFLEHSKKKEENEKIKQARKELNILETQENRVINMRRKVKRKRDNTEDDPVFDELFKNAKHIKEAVKQELKEKENGDISEVDDDDDLITEYISDDDDDSRSGKNEYIEEEESEKTKMLKIFYCSRTHSQLSQFVKEIQRSSYSSVTCVVSLGSRQNLCINETVQKLNNLTLINEKCLDLQKNKRDGKILKELKENKQAHKRSGCPYYRNNTIEDMRDHLLVDIKDIEQSIELGRKLKSCPYYSSRYAVSDAEVVVLPYQVLLHKSTREACGIELKGNIVIIDEAHNLLETINNIHSVILSGMHLSHAYAQLNHYLQRYYSRLNPKNLMYVKQVLFIMNAFIKQIGGTLGKLSEEKKYKGDPDVKVYHTNDFLSIAGVDNINLFKLLSFCNKSQIAQKLHGFSGKYQVQVKEKQSEVKKNMSSLSDFLSKLSGKPQISQETSNQEEILISSPLFQVQGFLQALTNPNKDGRVICIKQNTIQKSSLKFLLLNPAVQFRDIVQESRSVILAGGTMEPVSEVVNQLFLPCGVSPERVTHFSCGHVIPPENLLSIALSHGPSGKQLDFTYQSRELPFVMEELGRVLVNICTIIPGGLVCFFPSYEYEQRLYNYWEKNGTIAKLNIKKTVFREPKQACQVDKILQSYTKCISQSNSNPSFYTLSGAILFSVVGGKMSEGINFSDDLGRCVVMIGLPYPNIKSPELQEKINYLNKFASTCDGKPAGEVHYENICMKAVNQSIGRAIRHKNDFATILLLDARYNRVSVKSALPKWISNDLQTFHKFGTAFQSIRQFFLRKKK</sequence>
<dbReference type="InterPro" id="IPR010614">
    <property type="entry name" value="RAD3-like_helicase_DEAD"/>
</dbReference>
<reference evidence="16" key="1">
    <citation type="submission" date="2025-08" db="UniProtKB">
        <authorList>
            <consortium name="RefSeq"/>
        </authorList>
    </citation>
    <scope>IDENTIFICATION</scope>
    <source>
        <tissue evidence="16">Muscle</tissue>
    </source>
</reference>
<keyword evidence="8" id="KW-0067">ATP-binding</keyword>
<evidence type="ECO:0000256" key="7">
    <source>
        <dbReference type="ARBA" id="ARBA00022806"/>
    </source>
</evidence>
<dbReference type="GeneID" id="106471945"/>
<comment type="cofactor">
    <cofactor evidence="1">
        <name>[4Fe-4S] cluster</name>
        <dbReference type="ChEBI" id="CHEBI:49883"/>
    </cofactor>
</comment>
<dbReference type="PANTHER" id="PTHR11472">
    <property type="entry name" value="DNA REPAIR DEAD HELICASE RAD3/XP-D SUBFAMILY MEMBER"/>
    <property type="match status" value="1"/>
</dbReference>
<dbReference type="SMART" id="SM00491">
    <property type="entry name" value="HELICc2"/>
    <property type="match status" value="1"/>
</dbReference>
<keyword evidence="13" id="KW-0175">Coiled coil</keyword>
<dbReference type="InterPro" id="IPR045028">
    <property type="entry name" value="DinG/Rad3-like"/>
</dbReference>
<feature type="domain" description="Helicase ATP-binding" evidence="14">
    <location>
        <begin position="1"/>
        <end position="413"/>
    </location>
</feature>
<keyword evidence="6" id="KW-0378">Hydrolase</keyword>
<dbReference type="InterPro" id="IPR006554">
    <property type="entry name" value="Helicase-like_DEXD_c2"/>
</dbReference>
<keyword evidence="4" id="KW-0479">Metal-binding</keyword>
<evidence type="ECO:0000256" key="6">
    <source>
        <dbReference type="ARBA" id="ARBA00022801"/>
    </source>
</evidence>
<keyword evidence="12" id="KW-0539">Nucleus</keyword>
<evidence type="ECO:0000256" key="12">
    <source>
        <dbReference type="ARBA" id="ARBA00023242"/>
    </source>
</evidence>
<protein>
    <submittedName>
        <fullName evidence="16">ATP-dependent DNA helicase DDX11-like</fullName>
    </submittedName>
</protein>
<organism evidence="15 16">
    <name type="scientific">Limulus polyphemus</name>
    <name type="common">Atlantic horseshoe crab</name>
    <dbReference type="NCBI Taxonomy" id="6850"/>
    <lineage>
        <taxon>Eukaryota</taxon>
        <taxon>Metazoa</taxon>
        <taxon>Ecdysozoa</taxon>
        <taxon>Arthropoda</taxon>
        <taxon>Chelicerata</taxon>
        <taxon>Merostomata</taxon>
        <taxon>Xiphosura</taxon>
        <taxon>Limulidae</taxon>
        <taxon>Limulus</taxon>
    </lineage>
</organism>
<comment type="similarity">
    <text evidence="3">Belongs to the DEAD box helicase family. DEAH subfamily. DDX11/CHL1 sub-subfamily.</text>
</comment>
<keyword evidence="10" id="KW-0411">Iron-sulfur</keyword>
<evidence type="ECO:0000256" key="4">
    <source>
        <dbReference type="ARBA" id="ARBA00022723"/>
    </source>
</evidence>
<dbReference type="InterPro" id="IPR006555">
    <property type="entry name" value="ATP-dep_Helicase_C"/>
</dbReference>
<evidence type="ECO:0000256" key="13">
    <source>
        <dbReference type="SAM" id="Coils"/>
    </source>
</evidence>
<keyword evidence="11" id="KW-0413">Isomerase</keyword>
<evidence type="ECO:0000256" key="2">
    <source>
        <dbReference type="ARBA" id="ARBA00004123"/>
    </source>
</evidence>
<dbReference type="Pfam" id="PF06733">
    <property type="entry name" value="DEAD_2"/>
    <property type="match status" value="1"/>
</dbReference>
<dbReference type="InterPro" id="IPR014013">
    <property type="entry name" value="Helic_SF1/SF2_ATP-bd_DinG/Rad3"/>
</dbReference>
<evidence type="ECO:0000256" key="5">
    <source>
        <dbReference type="ARBA" id="ARBA00022741"/>
    </source>
</evidence>
<keyword evidence="15" id="KW-1185">Reference proteome</keyword>
<evidence type="ECO:0000256" key="11">
    <source>
        <dbReference type="ARBA" id="ARBA00023235"/>
    </source>
</evidence>
<keyword evidence="5" id="KW-0547">Nucleotide-binding</keyword>
<evidence type="ECO:0000256" key="9">
    <source>
        <dbReference type="ARBA" id="ARBA00023004"/>
    </source>
</evidence>
<proteinExistence type="inferred from homology"/>
<evidence type="ECO:0000256" key="8">
    <source>
        <dbReference type="ARBA" id="ARBA00022840"/>
    </source>
</evidence>
<dbReference type="Gene3D" id="1.10.275.40">
    <property type="match status" value="1"/>
</dbReference>
<comment type="subcellular location">
    <subcellularLocation>
        <location evidence="2">Nucleus</location>
    </subcellularLocation>
</comment>
<evidence type="ECO:0000256" key="3">
    <source>
        <dbReference type="ARBA" id="ARBA00008435"/>
    </source>
</evidence>
<dbReference type="CDD" id="cd18788">
    <property type="entry name" value="SF2_C_XPD"/>
    <property type="match status" value="1"/>
</dbReference>
<dbReference type="NCBIfam" id="TIGR00604">
    <property type="entry name" value="rad3"/>
    <property type="match status" value="1"/>
</dbReference>
<evidence type="ECO:0000313" key="15">
    <source>
        <dbReference type="Proteomes" id="UP000694941"/>
    </source>
</evidence>
<dbReference type="PROSITE" id="PS51193">
    <property type="entry name" value="HELICASE_ATP_BIND_2"/>
    <property type="match status" value="1"/>
</dbReference>
<dbReference type="PANTHER" id="PTHR11472:SF41">
    <property type="entry name" value="ATP-DEPENDENT DNA HELICASE DDX11-RELATED"/>
    <property type="match status" value="1"/>
</dbReference>
<keyword evidence="7" id="KW-0347">Helicase</keyword>
<accession>A0ABM1BSW4</accession>
<feature type="coiled-coil region" evidence="13">
    <location>
        <begin position="84"/>
        <end position="124"/>
    </location>
</feature>